<dbReference type="Pfam" id="PF03107">
    <property type="entry name" value="C1_2"/>
    <property type="match status" value="3"/>
</dbReference>
<gene>
    <name evidence="6" type="ORF">HID58_010238</name>
</gene>
<dbReference type="EMBL" id="JAGKQM010000003">
    <property type="protein sequence ID" value="KAH0933121.1"/>
    <property type="molecule type" value="Genomic_DNA"/>
</dbReference>
<feature type="compositionally biased region" description="Low complexity" evidence="4">
    <location>
        <begin position="141"/>
        <end position="153"/>
    </location>
</feature>
<dbReference type="Gene3D" id="1.10.1240.40">
    <property type="entry name" value="ENT domain"/>
    <property type="match status" value="1"/>
</dbReference>
<feature type="compositionally biased region" description="Acidic residues" evidence="4">
    <location>
        <begin position="1"/>
        <end position="15"/>
    </location>
</feature>
<keyword evidence="7" id="KW-1185">Reference proteome</keyword>
<dbReference type="InterPro" id="IPR005491">
    <property type="entry name" value="ENT_dom"/>
</dbReference>
<dbReference type="InterPro" id="IPR033485">
    <property type="entry name" value="EMSY-LIKE_plant"/>
</dbReference>
<organism evidence="6 7">
    <name type="scientific">Brassica napus</name>
    <name type="common">Rape</name>
    <dbReference type="NCBI Taxonomy" id="3708"/>
    <lineage>
        <taxon>Eukaryota</taxon>
        <taxon>Viridiplantae</taxon>
        <taxon>Streptophyta</taxon>
        <taxon>Embryophyta</taxon>
        <taxon>Tracheophyta</taxon>
        <taxon>Spermatophyta</taxon>
        <taxon>Magnoliopsida</taxon>
        <taxon>eudicotyledons</taxon>
        <taxon>Gunneridae</taxon>
        <taxon>Pentapetalae</taxon>
        <taxon>rosids</taxon>
        <taxon>malvids</taxon>
        <taxon>Brassicales</taxon>
        <taxon>Brassicaceae</taxon>
        <taxon>Brassiceae</taxon>
        <taxon>Brassica</taxon>
    </lineage>
</organism>
<evidence type="ECO:0000256" key="4">
    <source>
        <dbReference type="SAM" id="MobiDB-lite"/>
    </source>
</evidence>
<dbReference type="Gene3D" id="2.30.30.140">
    <property type="match status" value="1"/>
</dbReference>
<dbReference type="Proteomes" id="UP000824890">
    <property type="component" value="Unassembled WGS sequence"/>
</dbReference>
<feature type="region of interest" description="Disordered" evidence="4">
    <location>
        <begin position="1"/>
        <end position="36"/>
    </location>
</feature>
<reference evidence="6 7" key="1">
    <citation type="submission" date="2021-05" db="EMBL/GenBank/DDBJ databases">
        <title>Genome Assembly of Synthetic Allotetraploid Brassica napus Reveals Homoeologous Exchanges between Subgenomes.</title>
        <authorList>
            <person name="Davis J.T."/>
        </authorList>
    </citation>
    <scope>NUCLEOTIDE SEQUENCE [LARGE SCALE GENOMIC DNA]</scope>
    <source>
        <strain evidence="7">cv. Da-Ae</strain>
        <tissue evidence="6">Seedling</tissue>
    </source>
</reference>
<name>A0ABQ8DUS8_BRANA</name>
<dbReference type="InterPro" id="IPR004146">
    <property type="entry name" value="DC1"/>
</dbReference>
<protein>
    <recommendedName>
        <fullName evidence="5">ENT domain-containing protein</fullName>
    </recommendedName>
</protein>
<evidence type="ECO:0000259" key="5">
    <source>
        <dbReference type="PROSITE" id="PS51138"/>
    </source>
</evidence>
<dbReference type="PROSITE" id="PS51138">
    <property type="entry name" value="ENT"/>
    <property type="match status" value="1"/>
</dbReference>
<dbReference type="Pfam" id="PF03735">
    <property type="entry name" value="ENT"/>
    <property type="match status" value="1"/>
</dbReference>
<keyword evidence="3" id="KW-0539">Nucleus</keyword>
<dbReference type="PANTHER" id="PTHR33432">
    <property type="entry name" value="PROTEIN EMSY-LIKE 4"/>
    <property type="match status" value="1"/>
</dbReference>
<evidence type="ECO:0000313" key="6">
    <source>
        <dbReference type="EMBL" id="KAH0933121.1"/>
    </source>
</evidence>
<sequence>MDYESFDSSGTDDDLPPSHRVVPRGGIVSSNGRPSTLAPSHMYDQVAADMEAQIHHVEKEAYFSLLRAFRAQADAITWEKDGLITEMRKESKTFLFSITREWRQSGGVQRHAAQVVHDTLPSPCVPASIKRHKPNQPIPSQPFASSSPPQADPTHQFASWTAKRGLVPNVKDKKHKPVLPGSSSLKPIPCHPLDQPPRGQVMNNRLPSVPTSSSEPAKGSGPESFVGRRVRTRWPEDNAFYEAAITKYDPVEGRHALVYDIGTRNETWEWVKLAEISPRDIEWIGEDPGVSNRYGLNRTTGPNNVPQRGSGLAKTTIKNDLRTSQNGAGKRKHVDIRIRPTNVLIREVERVLSSHNPDPQEVEMAKRVLEEQEHALVGAITKLGDISNGENGNFAKAQCNADHEELLKKKKTLVEMERQKIKFTQMLDNMFYGTVLVSCALVTSHQTHSLLLEDGAFCLEKLYMDVENQEWSRKTFKYPRQWEGFGWHLRSNGLIHTGELMVFQRSLEEAKPFCVYYYDFNKERSRKVEIRGVETDELQGSRLCYPGYVENIRKPVNRPSVKHPSHKHPLHIFKAQEEDEIICSGCELELTGEAFKCTKSDCDYFLHKSCFDLPRELNHKSHPNHPLTLLHSPPYESNAYGCDACGQYGSSFIYHCSKCQYDVHVGCAFLPEILEREDHEHKLTLVFNSPCKGREGMVFMCDVCKETVSENLWVYHCKVCDYGTHVHSCAVYENHEAKRGGGGEEEAVLEALRMESLRNARMELANMRISNKINNSVIHFGDEPRYHWVRK</sequence>
<dbReference type="CDD" id="cd20404">
    <property type="entry name" value="Tudor_Agenet_AtEML-like"/>
    <property type="match status" value="1"/>
</dbReference>
<feature type="domain" description="ENT" evidence="5">
    <location>
        <begin position="50"/>
        <end position="137"/>
    </location>
</feature>
<comment type="subcellular location">
    <subcellularLocation>
        <location evidence="1">Nucleus</location>
    </subcellularLocation>
</comment>
<feature type="compositionally biased region" description="Polar residues" evidence="4">
    <location>
        <begin position="201"/>
        <end position="215"/>
    </location>
</feature>
<dbReference type="SMART" id="SM01191">
    <property type="entry name" value="ENT"/>
    <property type="match status" value="1"/>
</dbReference>
<dbReference type="SUPFAM" id="SSF63748">
    <property type="entry name" value="Tudor/PWWP/MBT"/>
    <property type="match status" value="1"/>
</dbReference>
<keyword evidence="2" id="KW-0677">Repeat</keyword>
<evidence type="ECO:0000256" key="1">
    <source>
        <dbReference type="ARBA" id="ARBA00004123"/>
    </source>
</evidence>
<proteinExistence type="predicted"/>
<dbReference type="InterPro" id="IPR013187">
    <property type="entry name" value="F-box-assoc_dom_typ3"/>
</dbReference>
<dbReference type="Pfam" id="PF08268">
    <property type="entry name" value="FBA_3"/>
    <property type="match status" value="1"/>
</dbReference>
<dbReference type="SUPFAM" id="SSF158639">
    <property type="entry name" value="ENT-like"/>
    <property type="match status" value="1"/>
</dbReference>
<accession>A0ABQ8DUS8</accession>
<dbReference type="SUPFAM" id="SSF57889">
    <property type="entry name" value="Cysteine-rich domain"/>
    <property type="match status" value="2"/>
</dbReference>
<evidence type="ECO:0000256" key="3">
    <source>
        <dbReference type="ARBA" id="ARBA00023242"/>
    </source>
</evidence>
<feature type="region of interest" description="Disordered" evidence="4">
    <location>
        <begin position="131"/>
        <end position="226"/>
    </location>
</feature>
<dbReference type="InterPro" id="IPR046349">
    <property type="entry name" value="C1-like_sf"/>
</dbReference>
<evidence type="ECO:0000313" key="7">
    <source>
        <dbReference type="Proteomes" id="UP000824890"/>
    </source>
</evidence>
<evidence type="ECO:0000256" key="2">
    <source>
        <dbReference type="ARBA" id="ARBA00022737"/>
    </source>
</evidence>
<comment type="caution">
    <text evidence="6">The sequence shown here is derived from an EMBL/GenBank/DDBJ whole genome shotgun (WGS) entry which is preliminary data.</text>
</comment>
<dbReference type="InterPro" id="IPR036142">
    <property type="entry name" value="ENT_dom-like_sf"/>
</dbReference>
<dbReference type="PANTHER" id="PTHR33432:SF28">
    <property type="entry name" value="PROTEIN EMSY-LIKE 4"/>
    <property type="match status" value="1"/>
</dbReference>